<dbReference type="Proteomes" id="UP000260793">
    <property type="component" value="Unassembled WGS sequence"/>
</dbReference>
<name>A0A3E4LWU8_9FIRM</name>
<dbReference type="RefSeq" id="WP_117687704.1">
    <property type="nucleotide sequence ID" value="NZ_QSQN01000005.1"/>
</dbReference>
<proteinExistence type="predicted"/>
<organism evidence="1 2">
    <name type="scientific">[Ruminococcus] lactaris</name>
    <dbReference type="NCBI Taxonomy" id="46228"/>
    <lineage>
        <taxon>Bacteria</taxon>
        <taxon>Bacillati</taxon>
        <taxon>Bacillota</taxon>
        <taxon>Clostridia</taxon>
        <taxon>Lachnospirales</taxon>
        <taxon>Lachnospiraceae</taxon>
        <taxon>Mediterraneibacter</taxon>
    </lineage>
</organism>
<evidence type="ECO:0000313" key="2">
    <source>
        <dbReference type="Proteomes" id="UP000260793"/>
    </source>
</evidence>
<comment type="caution">
    <text evidence="1">The sequence shown here is derived from an EMBL/GenBank/DDBJ whole genome shotgun (WGS) entry which is preliminary data.</text>
</comment>
<dbReference type="AlphaFoldDB" id="A0A3E4LWU8"/>
<accession>A0A3E4LWU8</accession>
<reference evidence="1 2" key="1">
    <citation type="submission" date="2018-08" db="EMBL/GenBank/DDBJ databases">
        <title>A genome reference for cultivated species of the human gut microbiota.</title>
        <authorList>
            <person name="Zou Y."/>
            <person name="Xue W."/>
            <person name="Luo G."/>
        </authorList>
    </citation>
    <scope>NUCLEOTIDE SEQUENCE [LARGE SCALE GENOMIC DNA]</scope>
    <source>
        <strain evidence="1 2">TF11-7</strain>
    </source>
</reference>
<sequence>MPVERNIDGYVRLAHTIVEKAGKDYRAVLKKLKRNPEDSQAQWEKMNIERFFRRDAGAYMDVDGDYIIDRIQREVDKNERLTKAIQKAKERAADS</sequence>
<evidence type="ECO:0000313" key="1">
    <source>
        <dbReference type="EMBL" id="RGK41941.1"/>
    </source>
</evidence>
<dbReference type="EMBL" id="QSQN01000005">
    <property type="protein sequence ID" value="RGK41941.1"/>
    <property type="molecule type" value="Genomic_DNA"/>
</dbReference>
<gene>
    <name evidence="1" type="ORF">DXD17_02610</name>
</gene>
<protein>
    <submittedName>
        <fullName evidence="1">Uncharacterized protein</fullName>
    </submittedName>
</protein>